<feature type="signal peptide" evidence="2">
    <location>
        <begin position="1"/>
        <end position="28"/>
    </location>
</feature>
<dbReference type="PROSITE" id="PS51257">
    <property type="entry name" value="PROKAR_LIPOPROTEIN"/>
    <property type="match status" value="1"/>
</dbReference>
<dbReference type="EMBL" id="BAAAOG010000001">
    <property type="protein sequence ID" value="GAA1947532.1"/>
    <property type="molecule type" value="Genomic_DNA"/>
</dbReference>
<evidence type="ECO:0000256" key="1">
    <source>
        <dbReference type="SAM" id="MobiDB-lite"/>
    </source>
</evidence>
<evidence type="ECO:0000256" key="2">
    <source>
        <dbReference type="SAM" id="SignalP"/>
    </source>
</evidence>
<evidence type="ECO:0008006" key="5">
    <source>
        <dbReference type="Google" id="ProtNLM"/>
    </source>
</evidence>
<feature type="region of interest" description="Disordered" evidence="1">
    <location>
        <begin position="35"/>
        <end position="69"/>
    </location>
</feature>
<reference evidence="3 4" key="1">
    <citation type="journal article" date="2019" name="Int. J. Syst. Evol. Microbiol.">
        <title>The Global Catalogue of Microorganisms (GCM) 10K type strain sequencing project: providing services to taxonomists for standard genome sequencing and annotation.</title>
        <authorList>
            <consortium name="The Broad Institute Genomics Platform"/>
            <consortium name="The Broad Institute Genome Sequencing Center for Infectious Disease"/>
            <person name="Wu L."/>
            <person name="Ma J."/>
        </authorList>
    </citation>
    <scope>NUCLEOTIDE SEQUENCE [LARGE SCALE GENOMIC DNA]</scope>
    <source>
        <strain evidence="3 4">JCM 14901</strain>
    </source>
</reference>
<accession>A0ABN2QBH5</accession>
<feature type="chain" id="PRO_5046654702" description="DUF3558 domain-containing protein" evidence="2">
    <location>
        <begin position="29"/>
        <end position="218"/>
    </location>
</feature>
<feature type="compositionally biased region" description="Low complexity" evidence="1">
    <location>
        <begin position="35"/>
        <end position="51"/>
    </location>
</feature>
<keyword evidence="4" id="KW-1185">Reference proteome</keyword>
<evidence type="ECO:0000313" key="3">
    <source>
        <dbReference type="EMBL" id="GAA1947532.1"/>
    </source>
</evidence>
<name>A0ABN2QBH5_9MICO</name>
<evidence type="ECO:0000313" key="4">
    <source>
        <dbReference type="Proteomes" id="UP001499933"/>
    </source>
</evidence>
<comment type="caution">
    <text evidence="3">The sequence shown here is derived from an EMBL/GenBank/DDBJ whole genome shotgun (WGS) entry which is preliminary data.</text>
</comment>
<dbReference type="RefSeq" id="WP_344091205.1">
    <property type="nucleotide sequence ID" value="NZ_BAAAOG010000001.1"/>
</dbReference>
<dbReference type="Proteomes" id="UP001499933">
    <property type="component" value="Unassembled WGS sequence"/>
</dbReference>
<gene>
    <name evidence="3" type="ORF">GCM10009776_06910</name>
</gene>
<keyword evidence="2" id="KW-0732">Signal</keyword>
<organism evidence="3 4">
    <name type="scientific">Microbacterium deminutum</name>
    <dbReference type="NCBI Taxonomy" id="344164"/>
    <lineage>
        <taxon>Bacteria</taxon>
        <taxon>Bacillati</taxon>
        <taxon>Actinomycetota</taxon>
        <taxon>Actinomycetes</taxon>
        <taxon>Micrococcales</taxon>
        <taxon>Microbacteriaceae</taxon>
        <taxon>Microbacterium</taxon>
    </lineage>
</organism>
<sequence>MRAVRPSPGVRIVGTIAALVAASALLTACRPEPVATPTATDATPSPTVSEPSPSPSPMPSPTETNPPAAFELPARCEDLYSAKMLASLNTANPPLNDPGVTMHSTQNADALEVLTSGIPTVRCSWGKPSEFGLSTNVSVVDAAQSAAIIAALRNAGFSCDDVWSGVRCSVEQKTVDQDDHEVAFGETHFLRGTGWVSTAWVNFAPAGYTEDVVATLWR</sequence>
<proteinExistence type="predicted"/>
<protein>
    <recommendedName>
        <fullName evidence="5">DUF3558 domain-containing protein</fullName>
    </recommendedName>
</protein>